<gene>
    <name evidence="2" type="ORF">ikelab_15490</name>
</gene>
<dbReference type="InterPro" id="IPR001387">
    <property type="entry name" value="Cro/C1-type_HTH"/>
</dbReference>
<organism evidence="2 3">
    <name type="scientific">Lactococcus garvieae</name>
    <dbReference type="NCBI Taxonomy" id="1363"/>
    <lineage>
        <taxon>Bacteria</taxon>
        <taxon>Bacillati</taxon>
        <taxon>Bacillota</taxon>
        <taxon>Bacilli</taxon>
        <taxon>Lactobacillales</taxon>
        <taxon>Streptococcaceae</taxon>
        <taxon>Lactococcus</taxon>
    </lineage>
</organism>
<dbReference type="RefSeq" id="WP_176490483.1">
    <property type="nucleotide sequence ID" value="NZ_BLXU01000009.1"/>
</dbReference>
<comment type="caution">
    <text evidence="2">The sequence shown here is derived from an EMBL/GenBank/DDBJ whole genome shotgun (WGS) entry which is preliminary data.</text>
</comment>
<dbReference type="InterPro" id="IPR010982">
    <property type="entry name" value="Lambda_DNA-bd_dom_sf"/>
</dbReference>
<dbReference type="EMBL" id="BLXU01000009">
    <property type="protein sequence ID" value="GFO52274.1"/>
    <property type="molecule type" value="Genomic_DNA"/>
</dbReference>
<dbReference type="SMART" id="SM00530">
    <property type="entry name" value="HTH_XRE"/>
    <property type="match status" value="1"/>
</dbReference>
<proteinExistence type="predicted"/>
<dbReference type="AlphaFoldDB" id="A0A6L2ZY48"/>
<dbReference type="SUPFAM" id="SSF47413">
    <property type="entry name" value="lambda repressor-like DNA-binding domains"/>
    <property type="match status" value="1"/>
</dbReference>
<accession>A0A6L2ZY48</accession>
<dbReference type="CDD" id="cd00093">
    <property type="entry name" value="HTH_XRE"/>
    <property type="match status" value="1"/>
</dbReference>
<dbReference type="Proteomes" id="UP000504756">
    <property type="component" value="Unassembled WGS sequence"/>
</dbReference>
<dbReference type="Gene3D" id="1.10.260.40">
    <property type="entry name" value="lambda repressor-like DNA-binding domains"/>
    <property type="match status" value="1"/>
</dbReference>
<feature type="domain" description="HTH cro/C1-type" evidence="1">
    <location>
        <begin position="5"/>
        <end position="60"/>
    </location>
</feature>
<dbReference type="PROSITE" id="PS50943">
    <property type="entry name" value="HTH_CROC1"/>
    <property type="match status" value="1"/>
</dbReference>
<reference evidence="2 3" key="1">
    <citation type="submission" date="2020-06" db="EMBL/GenBank/DDBJ databases">
        <title>Draft genome sequence of Lactic acid bacteria from Okinawan-style tofu.</title>
        <authorList>
            <person name="Takara I."/>
            <person name="Ikematsu S."/>
        </authorList>
    </citation>
    <scope>NUCLEOTIDE SEQUENCE [LARGE SCALE GENOMIC DNA]</scope>
    <source>
        <strain evidence="3">lg38</strain>
    </source>
</reference>
<evidence type="ECO:0000313" key="2">
    <source>
        <dbReference type="EMBL" id="GFO52274.1"/>
    </source>
</evidence>
<protein>
    <submittedName>
        <fullName evidence="2">Transcriptional regulator</fullName>
    </submittedName>
</protein>
<evidence type="ECO:0000313" key="3">
    <source>
        <dbReference type="Proteomes" id="UP000504756"/>
    </source>
</evidence>
<dbReference type="GO" id="GO:0003677">
    <property type="term" value="F:DNA binding"/>
    <property type="evidence" value="ECO:0007669"/>
    <property type="project" value="InterPro"/>
</dbReference>
<name>A0A6L2ZY48_9LACT</name>
<sequence>MWDKIEYLLKKKKMTTYRLAQLSGINKATLAHIKSGKVKKPLFETVCKIADALDVDINEFREK</sequence>
<evidence type="ECO:0000259" key="1">
    <source>
        <dbReference type="PROSITE" id="PS50943"/>
    </source>
</evidence>
<dbReference type="Pfam" id="PF13443">
    <property type="entry name" value="HTH_26"/>
    <property type="match status" value="1"/>
</dbReference>